<feature type="non-terminal residue" evidence="1">
    <location>
        <position position="1"/>
    </location>
</feature>
<comment type="caution">
    <text evidence="1">The sequence shown here is derived from an EMBL/GenBank/DDBJ whole genome shotgun (WGS) entry which is preliminary data.</text>
</comment>
<evidence type="ECO:0000313" key="2">
    <source>
        <dbReference type="Proteomes" id="UP000663866"/>
    </source>
</evidence>
<protein>
    <submittedName>
        <fullName evidence="1">Uncharacterized protein</fullName>
    </submittedName>
</protein>
<proteinExistence type="predicted"/>
<gene>
    <name evidence="1" type="ORF">OVN521_LOCUS33003</name>
</gene>
<accession>A0A820L325</accession>
<keyword evidence="2" id="KW-1185">Reference proteome</keyword>
<dbReference type="Proteomes" id="UP000663866">
    <property type="component" value="Unassembled WGS sequence"/>
</dbReference>
<dbReference type="EMBL" id="CAJOBG010030185">
    <property type="protein sequence ID" value="CAF4354422.1"/>
    <property type="molecule type" value="Genomic_DNA"/>
</dbReference>
<organism evidence="1 2">
    <name type="scientific">Rotaria magnacalcarata</name>
    <dbReference type="NCBI Taxonomy" id="392030"/>
    <lineage>
        <taxon>Eukaryota</taxon>
        <taxon>Metazoa</taxon>
        <taxon>Spiralia</taxon>
        <taxon>Gnathifera</taxon>
        <taxon>Rotifera</taxon>
        <taxon>Eurotatoria</taxon>
        <taxon>Bdelloidea</taxon>
        <taxon>Philodinida</taxon>
        <taxon>Philodinidae</taxon>
        <taxon>Rotaria</taxon>
    </lineage>
</organism>
<sequence>IIDSNIDEHDMERPFRDYFTSILNDQKTECAMFANENFQKYNENSYYNPNYLKCTLSLYLPVAPIWSNLVIGNLGRYGYRPAELIERCGCHNSRTTAEECEQRLLAEEPWNKHGPIVVNTSIYSQKPKVTLVVQVKKALKTKSKTNDVIVESETIICNEAKQHYTKLNAQSLTSSNQSSITKPSNKEQQSSQATMLQNFLWLVVLNYKRHQLVLNHQL</sequence>
<dbReference type="AlphaFoldDB" id="A0A820L325"/>
<evidence type="ECO:0000313" key="1">
    <source>
        <dbReference type="EMBL" id="CAF4354422.1"/>
    </source>
</evidence>
<name>A0A820L325_9BILA</name>
<reference evidence="1" key="1">
    <citation type="submission" date="2021-02" db="EMBL/GenBank/DDBJ databases">
        <authorList>
            <person name="Nowell W R."/>
        </authorList>
    </citation>
    <scope>NUCLEOTIDE SEQUENCE</scope>
</reference>